<keyword evidence="3" id="KW-1185">Reference proteome</keyword>
<gene>
    <name evidence="2" type="ORF">GCM10023191_001330</name>
</gene>
<feature type="region of interest" description="Disordered" evidence="1">
    <location>
        <begin position="28"/>
        <end position="47"/>
    </location>
</feature>
<organism evidence="2 3">
    <name type="scientific">Actinoallomurus oryzae</name>
    <dbReference type="NCBI Taxonomy" id="502180"/>
    <lineage>
        <taxon>Bacteria</taxon>
        <taxon>Bacillati</taxon>
        <taxon>Actinomycetota</taxon>
        <taxon>Actinomycetes</taxon>
        <taxon>Streptosporangiales</taxon>
        <taxon>Thermomonosporaceae</taxon>
        <taxon>Actinoallomurus</taxon>
    </lineage>
</organism>
<reference evidence="3" key="1">
    <citation type="journal article" date="2019" name="Int. J. Syst. Evol. Microbiol.">
        <title>The Global Catalogue of Microorganisms (GCM) 10K type strain sequencing project: providing services to taxonomists for standard genome sequencing and annotation.</title>
        <authorList>
            <consortium name="The Broad Institute Genomics Platform"/>
            <consortium name="The Broad Institute Genome Sequencing Center for Infectious Disease"/>
            <person name="Wu L."/>
            <person name="Ma J."/>
        </authorList>
    </citation>
    <scope>NUCLEOTIDE SEQUENCE [LARGE SCALE GENOMIC DNA]</scope>
    <source>
        <strain evidence="3">JCM 17933</strain>
    </source>
</reference>
<evidence type="ECO:0000313" key="2">
    <source>
        <dbReference type="EMBL" id="GAA4481877.1"/>
    </source>
</evidence>
<name>A0ABP8P4H5_9ACTN</name>
<evidence type="ECO:0000256" key="1">
    <source>
        <dbReference type="SAM" id="MobiDB-lite"/>
    </source>
</evidence>
<comment type="caution">
    <text evidence="2">The sequence shown here is derived from an EMBL/GenBank/DDBJ whole genome shotgun (WGS) entry which is preliminary data.</text>
</comment>
<accession>A0ABP8P4H5</accession>
<dbReference type="Proteomes" id="UP001500503">
    <property type="component" value="Unassembled WGS sequence"/>
</dbReference>
<sequence>MTPAGATYGINRDFEERYPLAYVEEMEAAPAPGSTRRPGPRPSPFRRWGEVTLCKARRCN</sequence>
<feature type="compositionally biased region" description="Low complexity" evidence="1">
    <location>
        <begin position="28"/>
        <end position="37"/>
    </location>
</feature>
<dbReference type="EMBL" id="BAABHF010000006">
    <property type="protein sequence ID" value="GAA4481877.1"/>
    <property type="molecule type" value="Genomic_DNA"/>
</dbReference>
<protein>
    <submittedName>
        <fullName evidence="2">Uncharacterized protein</fullName>
    </submittedName>
</protein>
<proteinExistence type="predicted"/>
<evidence type="ECO:0000313" key="3">
    <source>
        <dbReference type="Proteomes" id="UP001500503"/>
    </source>
</evidence>